<reference evidence="3" key="1">
    <citation type="submission" date="2016-10" db="EMBL/GenBank/DDBJ databases">
        <authorList>
            <person name="Varghese N."/>
            <person name="Submissions S."/>
        </authorList>
    </citation>
    <scope>NUCLEOTIDE SEQUENCE [LARGE SCALE GENOMIC DNA]</scope>
    <source>
        <strain evidence="3">DSM 28881</strain>
    </source>
</reference>
<feature type="transmembrane region" description="Helical" evidence="1">
    <location>
        <begin position="290"/>
        <end position="311"/>
    </location>
</feature>
<keyword evidence="1" id="KW-1133">Transmembrane helix</keyword>
<feature type="transmembrane region" description="Helical" evidence="1">
    <location>
        <begin position="204"/>
        <end position="221"/>
    </location>
</feature>
<dbReference type="AlphaFoldDB" id="A0A1I3JQ70"/>
<feature type="transmembrane region" description="Helical" evidence="1">
    <location>
        <begin position="323"/>
        <end position="342"/>
    </location>
</feature>
<keyword evidence="1" id="KW-0812">Transmembrane</keyword>
<feature type="transmembrane region" description="Helical" evidence="1">
    <location>
        <begin position="250"/>
        <end position="269"/>
    </location>
</feature>
<feature type="transmembrane region" description="Helical" evidence="1">
    <location>
        <begin position="135"/>
        <end position="155"/>
    </location>
</feature>
<keyword evidence="3" id="KW-1185">Reference proteome</keyword>
<keyword evidence="1" id="KW-0472">Membrane</keyword>
<dbReference type="InterPro" id="IPR045691">
    <property type="entry name" value="DUF6056"/>
</dbReference>
<evidence type="ECO:0000256" key="1">
    <source>
        <dbReference type="SAM" id="Phobius"/>
    </source>
</evidence>
<sequence>MTNKRAIETFNVIFSIILILLILVFIVLSSNYSLTLTSDDFVNAFRDWTGWDYFKHNYLKWNGRWGQGLSNDYRLYENRTPVTFILNIFLIGSLFLLSKKVFKYPQSIIFTFIIYATYLYSVNDFFQATLYFPSALSYTFGCALFLIILCLLLEIEDNYKFIVLVLLLILQGGMVEIFSLVNAFLFSVLLTINILEKRKNNLKLLVLLIISICSFIVIYTSPGNNIRREKYDNTSLSLNFDLIVDTFQDFFSNHINFIVLLMVISILVLSSSINQSIKERLKLSLISKSILIITSISAFFIPLVLTGMTIAKKSADRLANTSTIFFLVGVLIITLLIGNAFFQKKSFKKRSHYILIFLILIGFAFIGVNKKNNIKTLFNQVLSEDLKNWNEEEMARRHFLINNYNNEVQKIPPYTKNYFKTIHTFLNHDIAKDKVYVTFFNRKNPIILNTDLADIRVLNLITNIKLKEELSSPIIKTKNIDYYFNERTLCIKRSEFKVGSVDLKLFDASGNIRYEQLKFDSSDRFGDNNYSGLQIEPDINSIEIEGKKYLLSEFKETIFKLHNKELNPYKILKQKHREIEKQIKLDNLAKNKTEEKELVLTKNKMLVSFKIYLKKNDGLTLYYLQENKAYNAEKSQSIKVYGKGSLQTIRFLIDTKKANPTNFRFDYASVLDQEITIKEIKIESIETSFTVNQNQVKDYFNSPNLWNTEIDINQAKYGVKKHKNRIDSKLIGNNKLRDKLKTLQQIK</sequence>
<feature type="transmembrane region" description="Helical" evidence="1">
    <location>
        <begin position="6"/>
        <end position="28"/>
    </location>
</feature>
<feature type="transmembrane region" description="Helical" evidence="1">
    <location>
        <begin position="161"/>
        <end position="192"/>
    </location>
</feature>
<dbReference type="EMBL" id="FORM01000001">
    <property type="protein sequence ID" value="SFI62065.1"/>
    <property type="molecule type" value="Genomic_DNA"/>
</dbReference>
<evidence type="ECO:0000313" key="3">
    <source>
        <dbReference type="Proteomes" id="UP000199559"/>
    </source>
</evidence>
<feature type="transmembrane region" description="Helical" evidence="1">
    <location>
        <begin position="351"/>
        <end position="368"/>
    </location>
</feature>
<dbReference type="Pfam" id="PF19528">
    <property type="entry name" value="DUF6056"/>
    <property type="match status" value="1"/>
</dbReference>
<accession>A0A1I3JQ70</accession>
<dbReference type="Proteomes" id="UP000199559">
    <property type="component" value="Unassembled WGS sequence"/>
</dbReference>
<dbReference type="RefSeq" id="WP_090837171.1">
    <property type="nucleotide sequence ID" value="NZ_FORM01000001.1"/>
</dbReference>
<protein>
    <submittedName>
        <fullName evidence="2">Uncharacterized protein</fullName>
    </submittedName>
</protein>
<name>A0A1I3JQ70_9FLAO</name>
<organism evidence="2 3">
    <name type="scientific">Olleya namhaensis</name>
    <dbReference type="NCBI Taxonomy" id="1144750"/>
    <lineage>
        <taxon>Bacteria</taxon>
        <taxon>Pseudomonadati</taxon>
        <taxon>Bacteroidota</taxon>
        <taxon>Flavobacteriia</taxon>
        <taxon>Flavobacteriales</taxon>
        <taxon>Flavobacteriaceae</taxon>
    </lineage>
</organism>
<gene>
    <name evidence="2" type="ORF">SAMN05443431_101492</name>
</gene>
<dbReference type="STRING" id="1144750.SAMN05443431_101492"/>
<proteinExistence type="predicted"/>
<evidence type="ECO:0000313" key="2">
    <source>
        <dbReference type="EMBL" id="SFI62065.1"/>
    </source>
</evidence>
<feature type="transmembrane region" description="Helical" evidence="1">
    <location>
        <begin position="104"/>
        <end position="123"/>
    </location>
</feature>